<proteinExistence type="predicted"/>
<reference evidence="3" key="1">
    <citation type="submission" date="2020-11" db="EMBL/GenBank/DDBJ databases">
        <title>The chromosome-scale genome resource for two endophytic Fusarium species: F. culmorum and F. pseudograminearum.</title>
        <authorList>
            <person name="Yuan Z."/>
        </authorList>
    </citation>
    <scope>NUCLEOTIDE SEQUENCE</scope>
    <source>
        <strain evidence="3">Class2-1B</strain>
    </source>
</reference>
<evidence type="ECO:0000256" key="2">
    <source>
        <dbReference type="SAM" id="Phobius"/>
    </source>
</evidence>
<dbReference type="Proteomes" id="UP000663297">
    <property type="component" value="Chromosome 4"/>
</dbReference>
<evidence type="ECO:0000313" key="3">
    <source>
        <dbReference type="EMBL" id="QPC66452.1"/>
    </source>
</evidence>
<gene>
    <name evidence="3" type="ORF">HYE67_008683</name>
</gene>
<sequence>MAESVQTHSAGPPRPDYAAPMVTTLAAIEERGVVHGRQDRDQCGFFMFPSMAYWTTWDCGSLSSTQQYCNTFDDYFGCSASIWITCYPWSRGYDNRGVRALCCTELNYPHCLVAFKTVGTREITAFDCANVAAQVSIYAPTDISTSQSDEQNSSTTADPTTEPSTSVEQDSSTNVDPTTTESAPASQTSSSDDKNSPPIGPIVGGVIGGLTLIALIGFGAYGLFVARSTIPAEMPATTHQETIILHPSPCQVMVISTIHLRSPGQSSTHVLNTQRYLSEFW</sequence>
<evidence type="ECO:0000256" key="1">
    <source>
        <dbReference type="SAM" id="MobiDB-lite"/>
    </source>
</evidence>
<feature type="compositionally biased region" description="Polar residues" evidence="1">
    <location>
        <begin position="143"/>
        <end position="190"/>
    </location>
</feature>
<protein>
    <submittedName>
        <fullName evidence="3">Uncharacterized protein</fullName>
    </submittedName>
</protein>
<accession>A0A7S8DDI5</accession>
<dbReference type="AlphaFoldDB" id="A0A7S8DDI5"/>
<keyword evidence="2" id="KW-1133">Transmembrane helix</keyword>
<name>A0A7S8DDI5_FUSCU</name>
<evidence type="ECO:0000313" key="4">
    <source>
        <dbReference type="Proteomes" id="UP000663297"/>
    </source>
</evidence>
<dbReference type="EMBL" id="CP064750">
    <property type="protein sequence ID" value="QPC66452.1"/>
    <property type="molecule type" value="Genomic_DNA"/>
</dbReference>
<keyword evidence="2" id="KW-0812">Transmembrane</keyword>
<feature type="transmembrane region" description="Helical" evidence="2">
    <location>
        <begin position="199"/>
        <end position="224"/>
    </location>
</feature>
<organism evidence="3 4">
    <name type="scientific">Fusarium culmorum</name>
    <dbReference type="NCBI Taxonomy" id="5516"/>
    <lineage>
        <taxon>Eukaryota</taxon>
        <taxon>Fungi</taxon>
        <taxon>Dikarya</taxon>
        <taxon>Ascomycota</taxon>
        <taxon>Pezizomycotina</taxon>
        <taxon>Sordariomycetes</taxon>
        <taxon>Hypocreomycetidae</taxon>
        <taxon>Hypocreales</taxon>
        <taxon>Nectriaceae</taxon>
        <taxon>Fusarium</taxon>
    </lineage>
</organism>
<keyword evidence="2" id="KW-0472">Membrane</keyword>
<feature type="region of interest" description="Disordered" evidence="1">
    <location>
        <begin position="143"/>
        <end position="198"/>
    </location>
</feature>